<keyword evidence="3" id="KW-1185">Reference proteome</keyword>
<evidence type="ECO:0000313" key="3">
    <source>
        <dbReference type="Proteomes" id="UP000219813"/>
    </source>
</evidence>
<dbReference type="AlphaFoldDB" id="A0A1D3TDK3"/>
<evidence type="ECO:0000313" key="2">
    <source>
        <dbReference type="EMBL" id="SCP02991.1"/>
    </source>
</evidence>
<sequence>MEDYEYDEILQKLPSHKIYNELNNVDNNVVISSVCKREDYKKCGDIDTCLNICKKIEKNLKYLSEIRKSEVYYNRCSHYMYWVYKEIWNLFKSNSNPNNVEAVITEFLNLQSSLTRYYGILNCHYIFSKKSLEVLKTKNEEKHLFDYFKNFEYIRTKETCDKVKIDKYIKYLNYIHGLYNGKKNCCVKNISKCPNYFLNCGNELDPSKLLSELHSEKEKDCGRLKSIISNTSEEKRDSTPFSEEFMKSIYITRCPILSSGESSSNNSGVLCNLFRTYMNPRRNVNETGKTVQELRENISSEAQVEISSTSLSEAPSEKNKKKEGDSITEKINLISSDEKADNAFRWNFGKGKLSCPPNKPEDDEYGMCEYMEELVKDGFFAKAEDSEGYEFKRGPLWKYEYLASATRNKRHEHLGKSRSLILKDYGRSQSIFHKRAETFYASNSSRKAIPGKDTEYNILQNTFVRISIVSTLFTPFGSYVGKNKKRKKRYRINLAQLNTQRIPRRFIKRSYRHSDRRRFSVVNLQP</sequence>
<name>A0A1D3TDK3_PLAMA</name>
<dbReference type="RefSeq" id="XP_028863988.1">
    <property type="nucleotide sequence ID" value="XM_029007617.1"/>
</dbReference>
<dbReference type="VEuPathDB" id="PlasmoDB:PmUG01_13063600"/>
<gene>
    <name evidence="2" type="primary">PmUG01_13063600</name>
    <name evidence="2" type="ORF">PMUG01_13063600</name>
</gene>
<dbReference type="InterPro" id="IPR008780">
    <property type="entry name" value="Plasmodium_Vir"/>
</dbReference>
<dbReference type="OrthoDB" id="387047at2759"/>
<dbReference type="Proteomes" id="UP000219813">
    <property type="component" value="Chromosome 13"/>
</dbReference>
<accession>A0A1D3TDK3</accession>
<protein>
    <submittedName>
        <fullName evidence="2">PIR protein</fullName>
    </submittedName>
</protein>
<organism evidence="2 3">
    <name type="scientific">Plasmodium malariae</name>
    <dbReference type="NCBI Taxonomy" id="5858"/>
    <lineage>
        <taxon>Eukaryota</taxon>
        <taxon>Sar</taxon>
        <taxon>Alveolata</taxon>
        <taxon>Apicomplexa</taxon>
        <taxon>Aconoidasida</taxon>
        <taxon>Haemosporida</taxon>
        <taxon>Plasmodiidae</taxon>
        <taxon>Plasmodium</taxon>
        <taxon>Plasmodium (Plasmodium)</taxon>
    </lineage>
</organism>
<dbReference type="KEGG" id="pmal:PMUG01_13063600"/>
<feature type="compositionally biased region" description="Polar residues" evidence="1">
    <location>
        <begin position="300"/>
        <end position="313"/>
    </location>
</feature>
<reference evidence="2 3" key="1">
    <citation type="submission" date="2016-06" db="EMBL/GenBank/DDBJ databases">
        <authorList>
            <consortium name="Pathogen Informatics"/>
        </authorList>
    </citation>
    <scope>NUCLEOTIDE SEQUENCE [LARGE SCALE GENOMIC DNA]</scope>
</reference>
<feature type="compositionally biased region" description="Basic and acidic residues" evidence="1">
    <location>
        <begin position="315"/>
        <end position="326"/>
    </location>
</feature>
<dbReference type="Pfam" id="PF05795">
    <property type="entry name" value="Plasmodium_Vir"/>
    <property type="match status" value="1"/>
</dbReference>
<dbReference type="GeneID" id="39871356"/>
<evidence type="ECO:0000256" key="1">
    <source>
        <dbReference type="SAM" id="MobiDB-lite"/>
    </source>
</evidence>
<dbReference type="EMBL" id="LT594634">
    <property type="protein sequence ID" value="SCP02991.1"/>
    <property type="molecule type" value="Genomic_DNA"/>
</dbReference>
<proteinExistence type="predicted"/>
<feature type="region of interest" description="Disordered" evidence="1">
    <location>
        <begin position="300"/>
        <end position="326"/>
    </location>
</feature>